<proteinExistence type="predicted"/>
<evidence type="ECO:0000313" key="3">
    <source>
        <dbReference type="Proteomes" id="UP000657177"/>
    </source>
</evidence>
<feature type="transmembrane region" description="Helical" evidence="1">
    <location>
        <begin position="6"/>
        <end position="27"/>
    </location>
</feature>
<dbReference type="AlphaFoldDB" id="A0A8J6I2L2"/>
<comment type="caution">
    <text evidence="2">The sequence shown here is derived from an EMBL/GenBank/DDBJ whole genome shotgun (WGS) entry which is preliminary data.</text>
</comment>
<protein>
    <recommendedName>
        <fullName evidence="4">Phospholipase_D-nuclease N-terminal</fullName>
    </recommendedName>
</protein>
<accession>A0A8J6I2L2</accession>
<sequence>MVWRFWLTLVGLALVFINLFLAAAVYVDAKRRGFGQLNLPPGLWALVTFFFPLWGFFIYWLMHHSTLVVRDRPPF</sequence>
<keyword evidence="3" id="KW-1185">Reference proteome</keyword>
<dbReference type="Proteomes" id="UP000657177">
    <property type="component" value="Unassembled WGS sequence"/>
</dbReference>
<dbReference type="RefSeq" id="WP_181339766.1">
    <property type="nucleotide sequence ID" value="NZ_JAAKDE010000013.1"/>
</dbReference>
<gene>
    <name evidence="2" type="ORF">G5B42_07155</name>
</gene>
<reference evidence="2" key="1">
    <citation type="submission" date="2020-06" db="EMBL/GenBank/DDBJ databases">
        <title>Novel chitinolytic bacterium.</title>
        <authorList>
            <person name="Ungkulpasvich U."/>
            <person name="Kosugi A."/>
            <person name="Uke A."/>
        </authorList>
    </citation>
    <scope>NUCLEOTIDE SEQUENCE</scope>
    <source>
        <strain evidence="2">UUS1-1</strain>
    </source>
</reference>
<feature type="transmembrane region" description="Helical" evidence="1">
    <location>
        <begin position="39"/>
        <end position="62"/>
    </location>
</feature>
<keyword evidence="1" id="KW-0472">Membrane</keyword>
<evidence type="ECO:0000313" key="2">
    <source>
        <dbReference type="EMBL" id="MBA2133319.1"/>
    </source>
</evidence>
<name>A0A8J6I2L2_9FIRM</name>
<evidence type="ECO:0000256" key="1">
    <source>
        <dbReference type="SAM" id="Phobius"/>
    </source>
</evidence>
<keyword evidence="1" id="KW-1133">Transmembrane helix</keyword>
<organism evidence="2 3">
    <name type="scientific">Capillibacterium thermochitinicola</name>
    <dbReference type="NCBI Taxonomy" id="2699427"/>
    <lineage>
        <taxon>Bacteria</taxon>
        <taxon>Bacillati</taxon>
        <taxon>Bacillota</taxon>
        <taxon>Capillibacterium</taxon>
    </lineage>
</organism>
<evidence type="ECO:0008006" key="4">
    <source>
        <dbReference type="Google" id="ProtNLM"/>
    </source>
</evidence>
<keyword evidence="1" id="KW-0812">Transmembrane</keyword>
<dbReference type="EMBL" id="JAAKDE010000013">
    <property type="protein sequence ID" value="MBA2133319.1"/>
    <property type="molecule type" value="Genomic_DNA"/>
</dbReference>